<proteinExistence type="predicted"/>
<reference evidence="1" key="1">
    <citation type="submission" date="2022-04" db="EMBL/GenBank/DDBJ databases">
        <title>Genome of the entomopathogenic fungus Entomophthora muscae.</title>
        <authorList>
            <person name="Elya C."/>
            <person name="Lovett B.R."/>
            <person name="Lee E."/>
            <person name="Macias A.M."/>
            <person name="Hajek A.E."/>
            <person name="De Bivort B.L."/>
            <person name="Kasson M.T."/>
            <person name="De Fine Licht H.H."/>
            <person name="Stajich J.E."/>
        </authorList>
    </citation>
    <scope>NUCLEOTIDE SEQUENCE</scope>
    <source>
        <strain evidence="1">Berkeley</strain>
    </source>
</reference>
<keyword evidence="2" id="KW-1185">Reference proteome</keyword>
<evidence type="ECO:0000313" key="1">
    <source>
        <dbReference type="EMBL" id="KAJ9068989.1"/>
    </source>
</evidence>
<evidence type="ECO:0000313" key="2">
    <source>
        <dbReference type="Proteomes" id="UP001165960"/>
    </source>
</evidence>
<sequence length="83" mass="9409">MFSKDESPVEANVPWFMDAINTHSNSIEDEMLQAYLEGRRDSLKSSINETIGAIIENEQMQDEAKAAWARAELPQVGSYFPCR</sequence>
<accession>A0ACC2T2V5</accession>
<protein>
    <submittedName>
        <fullName evidence="1">Uncharacterized protein</fullName>
    </submittedName>
</protein>
<organism evidence="1 2">
    <name type="scientific">Entomophthora muscae</name>
    <dbReference type="NCBI Taxonomy" id="34485"/>
    <lineage>
        <taxon>Eukaryota</taxon>
        <taxon>Fungi</taxon>
        <taxon>Fungi incertae sedis</taxon>
        <taxon>Zoopagomycota</taxon>
        <taxon>Entomophthoromycotina</taxon>
        <taxon>Entomophthoromycetes</taxon>
        <taxon>Entomophthorales</taxon>
        <taxon>Entomophthoraceae</taxon>
        <taxon>Entomophthora</taxon>
    </lineage>
</organism>
<name>A0ACC2T2V5_9FUNG</name>
<gene>
    <name evidence="1" type="ORF">DSO57_1023094</name>
</gene>
<dbReference type="Proteomes" id="UP001165960">
    <property type="component" value="Unassembled WGS sequence"/>
</dbReference>
<comment type="caution">
    <text evidence="1">The sequence shown here is derived from an EMBL/GenBank/DDBJ whole genome shotgun (WGS) entry which is preliminary data.</text>
</comment>
<dbReference type="EMBL" id="QTSX02003669">
    <property type="protein sequence ID" value="KAJ9068989.1"/>
    <property type="molecule type" value="Genomic_DNA"/>
</dbReference>